<dbReference type="Proteomes" id="UP000054324">
    <property type="component" value="Unassembled WGS sequence"/>
</dbReference>
<dbReference type="OrthoDB" id="5538672at2759"/>
<proteinExistence type="predicted"/>
<evidence type="ECO:0000313" key="1">
    <source>
        <dbReference type="EMBL" id="KER32613.1"/>
    </source>
</evidence>
<dbReference type="AlphaFoldDB" id="A0A074ZYT0"/>
<dbReference type="RefSeq" id="XP_009163572.1">
    <property type="nucleotide sequence ID" value="XM_009165308.1"/>
</dbReference>
<gene>
    <name evidence="1" type="ORF">T265_01302</name>
</gene>
<organism evidence="1 2">
    <name type="scientific">Opisthorchis viverrini</name>
    <name type="common">Southeast Asian liver fluke</name>
    <dbReference type="NCBI Taxonomy" id="6198"/>
    <lineage>
        <taxon>Eukaryota</taxon>
        <taxon>Metazoa</taxon>
        <taxon>Spiralia</taxon>
        <taxon>Lophotrochozoa</taxon>
        <taxon>Platyhelminthes</taxon>
        <taxon>Trematoda</taxon>
        <taxon>Digenea</taxon>
        <taxon>Opisthorchiida</taxon>
        <taxon>Opisthorchiata</taxon>
        <taxon>Opisthorchiidae</taxon>
        <taxon>Opisthorchis</taxon>
    </lineage>
</organism>
<dbReference type="GeneID" id="20315490"/>
<evidence type="ECO:0000313" key="2">
    <source>
        <dbReference type="Proteomes" id="UP000054324"/>
    </source>
</evidence>
<reference evidence="1 2" key="1">
    <citation type="submission" date="2013-11" db="EMBL/GenBank/DDBJ databases">
        <title>Opisthorchis viverrini - life in the bile duct.</title>
        <authorList>
            <person name="Young N.D."/>
            <person name="Nagarajan N."/>
            <person name="Lin S.J."/>
            <person name="Korhonen P.K."/>
            <person name="Jex A.R."/>
            <person name="Hall R.S."/>
            <person name="Safavi-Hemami H."/>
            <person name="Kaewkong W."/>
            <person name="Bertrand D."/>
            <person name="Gao S."/>
            <person name="Seet Q."/>
            <person name="Wongkham S."/>
            <person name="Teh B.T."/>
            <person name="Wongkham C."/>
            <person name="Intapan P.M."/>
            <person name="Maleewong W."/>
            <person name="Yang X."/>
            <person name="Hu M."/>
            <person name="Wang Z."/>
            <person name="Hofmann A."/>
            <person name="Sternberg P.W."/>
            <person name="Tan P."/>
            <person name="Wang J."/>
            <person name="Gasser R.B."/>
        </authorList>
    </citation>
    <scope>NUCLEOTIDE SEQUENCE [LARGE SCALE GENOMIC DNA]</scope>
</reference>
<dbReference type="EMBL" id="KL596632">
    <property type="protein sequence ID" value="KER32613.1"/>
    <property type="molecule type" value="Genomic_DNA"/>
</dbReference>
<accession>A0A074ZYT0</accession>
<dbReference type="KEGG" id="ovi:T265_01302"/>
<dbReference type="CTD" id="20315490"/>
<name>A0A074ZYT0_OPIVI</name>
<sequence length="192" mass="21237">MIYWNNISVRYPNNTLCENNGERRGWSRTSPADRFHSRQSVRDSSVRTIFGFGNLVDAATFQNSCYTDKYLFDTRLWGEMAHWLEREFPDQKVCDSNPTSASRLPLSRLGQPDSISALVLLSGGMAAGHRKGVAVERLHTFVPTMSPPVLSRQCTLVSAATVSITEKRGSGTCNQALEGKACLVHTLELGLA</sequence>
<protein>
    <submittedName>
        <fullName evidence="1">Uncharacterized protein</fullName>
    </submittedName>
</protein>
<keyword evidence="2" id="KW-1185">Reference proteome</keyword>